<keyword evidence="1 4" id="KW-0489">Methyltransferase</keyword>
<evidence type="ECO:0000256" key="2">
    <source>
        <dbReference type="ARBA" id="ARBA00022679"/>
    </source>
</evidence>
<evidence type="ECO:0000313" key="5">
    <source>
        <dbReference type="Proteomes" id="UP001500840"/>
    </source>
</evidence>
<dbReference type="SUPFAM" id="SSF53335">
    <property type="entry name" value="S-adenosyl-L-methionine-dependent methyltransferases"/>
    <property type="match status" value="1"/>
</dbReference>
<evidence type="ECO:0000256" key="1">
    <source>
        <dbReference type="ARBA" id="ARBA00022603"/>
    </source>
</evidence>
<dbReference type="InterPro" id="IPR012327">
    <property type="entry name" value="MeTrfase_D12"/>
</dbReference>
<keyword evidence="2" id="KW-0808">Transferase</keyword>
<dbReference type="RefSeq" id="WP_345324589.1">
    <property type="nucleotide sequence ID" value="NZ_BAABGA010000047.1"/>
</dbReference>
<accession>A0ABP8N065</accession>
<dbReference type="GO" id="GO:0032259">
    <property type="term" value="P:methylation"/>
    <property type="evidence" value="ECO:0007669"/>
    <property type="project" value="UniProtKB-KW"/>
</dbReference>
<evidence type="ECO:0000313" key="4">
    <source>
        <dbReference type="EMBL" id="GAA4459071.1"/>
    </source>
</evidence>
<dbReference type="EMBL" id="BAABGA010000047">
    <property type="protein sequence ID" value="GAA4459071.1"/>
    <property type="molecule type" value="Genomic_DNA"/>
</dbReference>
<dbReference type="PRINTS" id="PR00505">
    <property type="entry name" value="D12N6MTFRASE"/>
</dbReference>
<dbReference type="InterPro" id="IPR012263">
    <property type="entry name" value="M_m6A_EcoRV"/>
</dbReference>
<organism evidence="4 5">
    <name type="scientific">Novipirellula rosea</name>
    <dbReference type="NCBI Taxonomy" id="1031540"/>
    <lineage>
        <taxon>Bacteria</taxon>
        <taxon>Pseudomonadati</taxon>
        <taxon>Planctomycetota</taxon>
        <taxon>Planctomycetia</taxon>
        <taxon>Pirellulales</taxon>
        <taxon>Pirellulaceae</taxon>
        <taxon>Novipirellula</taxon>
    </lineage>
</organism>
<dbReference type="Proteomes" id="UP001500840">
    <property type="component" value="Unassembled WGS sequence"/>
</dbReference>
<dbReference type="PANTHER" id="PTHR30481">
    <property type="entry name" value="DNA ADENINE METHYLASE"/>
    <property type="match status" value="1"/>
</dbReference>
<comment type="caution">
    <text evidence="4">The sequence shown here is derived from an EMBL/GenBank/DDBJ whole genome shotgun (WGS) entry which is preliminary data.</text>
</comment>
<proteinExistence type="predicted"/>
<dbReference type="PIRSF" id="PIRSF000398">
    <property type="entry name" value="M_m6A_EcoRV"/>
    <property type="match status" value="1"/>
</dbReference>
<keyword evidence="3" id="KW-0949">S-adenosyl-L-methionine</keyword>
<evidence type="ECO:0000256" key="3">
    <source>
        <dbReference type="ARBA" id="ARBA00022691"/>
    </source>
</evidence>
<keyword evidence="5" id="KW-1185">Reference proteome</keyword>
<name>A0ABP8N065_9BACT</name>
<dbReference type="InterPro" id="IPR029063">
    <property type="entry name" value="SAM-dependent_MTases_sf"/>
</dbReference>
<reference evidence="5" key="1">
    <citation type="journal article" date="2019" name="Int. J. Syst. Evol. Microbiol.">
        <title>The Global Catalogue of Microorganisms (GCM) 10K type strain sequencing project: providing services to taxonomists for standard genome sequencing and annotation.</title>
        <authorList>
            <consortium name="The Broad Institute Genomics Platform"/>
            <consortium name="The Broad Institute Genome Sequencing Center for Infectious Disease"/>
            <person name="Wu L."/>
            <person name="Ma J."/>
        </authorList>
    </citation>
    <scope>NUCLEOTIDE SEQUENCE [LARGE SCALE GENOMIC DNA]</scope>
    <source>
        <strain evidence="5">JCM 17759</strain>
    </source>
</reference>
<dbReference type="Gene3D" id="3.40.50.150">
    <property type="entry name" value="Vaccinia Virus protein VP39"/>
    <property type="match status" value="2"/>
</dbReference>
<protein>
    <submittedName>
        <fullName evidence="4">DNA adenine methylase</fullName>
    </submittedName>
</protein>
<gene>
    <name evidence="4" type="ORF">GCM10023156_38110</name>
</gene>
<dbReference type="GO" id="GO:0008168">
    <property type="term" value="F:methyltransferase activity"/>
    <property type="evidence" value="ECO:0007669"/>
    <property type="project" value="UniProtKB-KW"/>
</dbReference>
<sequence length="284" mass="32866">MNYELEIQSQDWKTAKSPAAPIAWMGGKSLHANWILEHFPDHRIYVEPYGGMANVLLKKQRSEIEIYNDLDFRLVNLFRVIRDPEKLKLLQQMCELTPYSRKEFESLVQEKEPSDPVQRAYWFFVRCRQARGGLGSQALTPSAWATSKRARRQMPEPISKYLSAVDGLPEVADRFRTVVVESLPALDLFRKYDSDDSLFYCDPPYPHGTLANQKQPLYEFTMSDAEHLLFLNTIKALEAKVIVSGYSTPVYDRELSSWRKLEKSTHVQFSNSGGSRSEVLWMNF</sequence>
<dbReference type="PANTHER" id="PTHR30481:SF4">
    <property type="entry name" value="SITE-SPECIFIC DNA-METHYLTRANSFERASE (ADENINE-SPECIFIC)"/>
    <property type="match status" value="1"/>
</dbReference>
<dbReference type="Pfam" id="PF02086">
    <property type="entry name" value="MethyltransfD12"/>
    <property type="match status" value="1"/>
</dbReference>